<keyword evidence="11 16" id="KW-1133">Transmembrane helix</keyword>
<dbReference type="InterPro" id="IPR035965">
    <property type="entry name" value="PAS-like_dom_sf"/>
</dbReference>
<feature type="domain" description="Histidine kinase" evidence="17">
    <location>
        <begin position="393"/>
        <end position="613"/>
    </location>
</feature>
<accession>A0A1Y2K1A9</accession>
<evidence type="ECO:0000256" key="14">
    <source>
        <dbReference type="PROSITE-ProRule" id="PRU00169"/>
    </source>
</evidence>
<dbReference type="CDD" id="cd00130">
    <property type="entry name" value="PAS"/>
    <property type="match status" value="1"/>
</dbReference>
<dbReference type="InterPro" id="IPR000700">
    <property type="entry name" value="PAS-assoc_C"/>
</dbReference>
<dbReference type="CDD" id="cd17546">
    <property type="entry name" value="REC_hyHK_CKI1_RcsC-like"/>
    <property type="match status" value="1"/>
</dbReference>
<dbReference type="GO" id="GO:0005886">
    <property type="term" value="C:plasma membrane"/>
    <property type="evidence" value="ECO:0007669"/>
    <property type="project" value="UniProtKB-SubCell"/>
</dbReference>
<keyword evidence="9 22" id="KW-0418">Kinase</keyword>
<feature type="domain" description="Response regulatory" evidence="18">
    <location>
        <begin position="641"/>
        <end position="760"/>
    </location>
</feature>
<evidence type="ECO:0000256" key="5">
    <source>
        <dbReference type="ARBA" id="ARBA00022553"/>
    </source>
</evidence>
<comment type="subcellular location">
    <subcellularLocation>
        <location evidence="2">Cell membrane</location>
        <topology evidence="2">Multi-pass membrane protein</topology>
    </subcellularLocation>
</comment>
<keyword evidence="10" id="KW-0067">ATP-binding</keyword>
<dbReference type="Gene3D" id="3.40.50.2300">
    <property type="match status" value="1"/>
</dbReference>
<dbReference type="EMBL" id="LVJN01000020">
    <property type="protein sequence ID" value="OSM01821.1"/>
    <property type="molecule type" value="Genomic_DNA"/>
</dbReference>
<keyword evidence="12" id="KW-0902">Two-component regulatory system</keyword>
<dbReference type="Pfam" id="PF08448">
    <property type="entry name" value="PAS_4"/>
    <property type="match status" value="1"/>
</dbReference>
<sequence length="762" mass="83497">MLGIALVHAVMMSLFIFDLVARQRAFLHEQAVEQASSLSRALAASSRSWVLARDFIGLEEVLRGMGAYPELRYAMVLDLDGKVLGHTNKDLTGRYVADAVSLKLLNAPSASIHLMVDLRVIDVAAPIIAGQRQVGWARVSLGQERSSQGLRVVTVEGLLYTAFAIVVGALFALFMARGLTKTLYDLLAVTEATRHGGRSLRAESNRPDELGQLAGGLNRMLDALEEEENALRKAHLNLTGANAALGASEEKFRRLVESLEHEYFLYAHDLEGNFTYITPSVRTVLGYDAKEFMTHYTEYLTDNPINENAITHTEGSIAGRAQPSYLIEVRHKNGEPVVLEVSENPVFDDAGAVIAVEGLAHDVTAQRRFEQELRLSKEQAEIANQAKSEFLATMSHEIRTPLNVIIGVTDLLKESGDPLERMHYVDLLQKGGETLLDLINAILDLSRIEAGMLALNLAPISPKHLLEETCEVMAVAAQRKGLAFALSCDPHAPGWVLGDGGRLRQVLVNLIGNAIKFTERGRIDVRLGCVDGVGQPTLRVSVTDTGIGIEQHQYDSIFETFTQADSSITRQFGGSGLGLSISRQLVELMGGRLTVQSQVGQGSEFAFTLPVQVSENPVEPEEIERPPTQLSCDDEIQQGLRILLAEDSPENRMLVQAYLKQTPHSLSLAENGAETVAQVKSVEFDLVLMDLQMPVMDGYTATRAIREWEQACGRARMPIIVLSAHAMESDRQRSLAMGCDGHLTKPLKKNTLLEAIAQWAAD</sequence>
<dbReference type="SUPFAM" id="SSF103190">
    <property type="entry name" value="Sensory domain-like"/>
    <property type="match status" value="1"/>
</dbReference>
<dbReference type="SMART" id="SM00448">
    <property type="entry name" value="REC"/>
    <property type="match status" value="1"/>
</dbReference>
<dbReference type="InterPro" id="IPR011006">
    <property type="entry name" value="CheY-like_superfamily"/>
</dbReference>
<keyword evidence="23" id="KW-1185">Reference proteome</keyword>
<feature type="modified residue" description="4-aspartylphosphate" evidence="14">
    <location>
        <position position="690"/>
    </location>
</feature>
<keyword evidence="6" id="KW-0808">Transferase</keyword>
<organism evidence="22 23">
    <name type="scientific">Magnetofaba australis IT-1</name>
    <dbReference type="NCBI Taxonomy" id="1434232"/>
    <lineage>
        <taxon>Bacteria</taxon>
        <taxon>Pseudomonadati</taxon>
        <taxon>Pseudomonadota</taxon>
        <taxon>Magnetococcia</taxon>
        <taxon>Magnetococcales</taxon>
        <taxon>Magnetococcaceae</taxon>
        <taxon>Magnetofaba</taxon>
    </lineage>
</organism>
<dbReference type="AlphaFoldDB" id="A0A1Y2K1A9"/>
<comment type="caution">
    <text evidence="22">The sequence shown here is derived from an EMBL/GenBank/DDBJ whole genome shotgun (WGS) entry which is preliminary data.</text>
</comment>
<feature type="domain" description="PAC" evidence="20">
    <location>
        <begin position="323"/>
        <end position="375"/>
    </location>
</feature>
<evidence type="ECO:0000259" key="19">
    <source>
        <dbReference type="PROSITE" id="PS50112"/>
    </source>
</evidence>
<keyword evidence="13 16" id="KW-0472">Membrane</keyword>
<comment type="catalytic activity">
    <reaction evidence="1">
        <text>ATP + protein L-histidine = ADP + protein N-phospho-L-histidine.</text>
        <dbReference type="EC" id="2.7.13.3"/>
    </reaction>
</comment>
<dbReference type="STRING" id="1434232.MAIT1_01864"/>
<dbReference type="InterPro" id="IPR004358">
    <property type="entry name" value="Sig_transdc_His_kin-like_C"/>
</dbReference>
<dbReference type="CDD" id="cd16922">
    <property type="entry name" value="HATPase_EvgS-ArcB-TorS-like"/>
    <property type="match status" value="1"/>
</dbReference>
<protein>
    <recommendedName>
        <fullName evidence="3">histidine kinase</fullName>
        <ecNumber evidence="3">2.7.13.3</ecNumber>
    </recommendedName>
</protein>
<evidence type="ECO:0000313" key="23">
    <source>
        <dbReference type="Proteomes" id="UP000194003"/>
    </source>
</evidence>
<evidence type="ECO:0000313" key="22">
    <source>
        <dbReference type="EMBL" id="OSM01821.1"/>
    </source>
</evidence>
<dbReference type="Gene3D" id="3.30.565.10">
    <property type="entry name" value="Histidine kinase-like ATPase, C-terminal domain"/>
    <property type="match status" value="1"/>
</dbReference>
<dbReference type="Pfam" id="PF17203">
    <property type="entry name" value="sCache_3_2"/>
    <property type="match status" value="1"/>
</dbReference>
<dbReference type="SMART" id="SM00388">
    <property type="entry name" value="HisKA"/>
    <property type="match status" value="1"/>
</dbReference>
<dbReference type="SUPFAM" id="SSF47384">
    <property type="entry name" value="Homodimeric domain of signal transducing histidine kinase"/>
    <property type="match status" value="1"/>
</dbReference>
<dbReference type="InterPro" id="IPR001610">
    <property type="entry name" value="PAC"/>
</dbReference>
<dbReference type="InterPro" id="IPR000014">
    <property type="entry name" value="PAS"/>
</dbReference>
<dbReference type="PROSITE" id="PS50112">
    <property type="entry name" value="PAS"/>
    <property type="match status" value="1"/>
</dbReference>
<dbReference type="GO" id="GO:0005524">
    <property type="term" value="F:ATP binding"/>
    <property type="evidence" value="ECO:0007669"/>
    <property type="project" value="UniProtKB-KW"/>
</dbReference>
<keyword evidence="7 16" id="KW-0812">Transmembrane</keyword>
<dbReference type="SUPFAM" id="SSF158472">
    <property type="entry name" value="HAMP domain-like"/>
    <property type="match status" value="1"/>
</dbReference>
<dbReference type="Pfam" id="PF00072">
    <property type="entry name" value="Response_reg"/>
    <property type="match status" value="1"/>
</dbReference>
<evidence type="ECO:0000256" key="12">
    <source>
        <dbReference type="ARBA" id="ARBA00023012"/>
    </source>
</evidence>
<dbReference type="Pfam" id="PF00512">
    <property type="entry name" value="HisKA"/>
    <property type="match status" value="1"/>
</dbReference>
<dbReference type="PANTHER" id="PTHR43047:SF78">
    <property type="entry name" value="SENSORY_REGULATORY PROTEIN RPFC"/>
    <property type="match status" value="1"/>
</dbReference>
<evidence type="ECO:0000256" key="3">
    <source>
        <dbReference type="ARBA" id="ARBA00012438"/>
    </source>
</evidence>
<gene>
    <name evidence="22" type="ORF">MAIT1_01864</name>
</gene>
<evidence type="ECO:0000256" key="6">
    <source>
        <dbReference type="ARBA" id="ARBA00022679"/>
    </source>
</evidence>
<dbReference type="SMART" id="SM00304">
    <property type="entry name" value="HAMP"/>
    <property type="match status" value="1"/>
</dbReference>
<dbReference type="Pfam" id="PF00672">
    <property type="entry name" value="HAMP"/>
    <property type="match status" value="1"/>
</dbReference>
<dbReference type="PROSITE" id="PS50110">
    <property type="entry name" value="RESPONSE_REGULATORY"/>
    <property type="match status" value="1"/>
</dbReference>
<dbReference type="CDD" id="cd00082">
    <property type="entry name" value="HisKA"/>
    <property type="match status" value="1"/>
</dbReference>
<evidence type="ECO:0000256" key="10">
    <source>
        <dbReference type="ARBA" id="ARBA00022840"/>
    </source>
</evidence>
<dbReference type="EC" id="2.7.13.3" evidence="3"/>
<feature type="domain" description="HAMP" evidence="21">
    <location>
        <begin position="177"/>
        <end position="229"/>
    </location>
</feature>
<evidence type="ECO:0000256" key="15">
    <source>
        <dbReference type="SAM" id="Coils"/>
    </source>
</evidence>
<feature type="transmembrane region" description="Helical" evidence="16">
    <location>
        <begin position="157"/>
        <end position="176"/>
    </location>
</feature>
<dbReference type="SUPFAM" id="SSF55874">
    <property type="entry name" value="ATPase domain of HSP90 chaperone/DNA topoisomerase II/histidine kinase"/>
    <property type="match status" value="1"/>
</dbReference>
<dbReference type="SMART" id="SM00387">
    <property type="entry name" value="HATPase_c"/>
    <property type="match status" value="1"/>
</dbReference>
<dbReference type="SMART" id="SM00086">
    <property type="entry name" value="PAC"/>
    <property type="match status" value="1"/>
</dbReference>
<dbReference type="InterPro" id="IPR003594">
    <property type="entry name" value="HATPase_dom"/>
</dbReference>
<dbReference type="InterPro" id="IPR033463">
    <property type="entry name" value="sCache_3"/>
</dbReference>
<dbReference type="PROSITE" id="PS50885">
    <property type="entry name" value="HAMP"/>
    <property type="match status" value="1"/>
</dbReference>
<keyword evidence="15" id="KW-0175">Coiled coil</keyword>
<evidence type="ECO:0000256" key="13">
    <source>
        <dbReference type="ARBA" id="ARBA00023136"/>
    </source>
</evidence>
<dbReference type="InterPro" id="IPR003661">
    <property type="entry name" value="HisK_dim/P_dom"/>
</dbReference>
<dbReference type="PROSITE" id="PS50109">
    <property type="entry name" value="HIS_KIN"/>
    <property type="match status" value="1"/>
</dbReference>
<dbReference type="InterPro" id="IPR036890">
    <property type="entry name" value="HATPase_C_sf"/>
</dbReference>
<dbReference type="FunFam" id="3.30.565.10:FF:000010">
    <property type="entry name" value="Sensor histidine kinase RcsC"/>
    <property type="match status" value="1"/>
</dbReference>
<dbReference type="CDD" id="cd06225">
    <property type="entry name" value="HAMP"/>
    <property type="match status" value="1"/>
</dbReference>
<dbReference type="InterPro" id="IPR003660">
    <property type="entry name" value="HAMP_dom"/>
</dbReference>
<dbReference type="NCBIfam" id="TIGR00229">
    <property type="entry name" value="sensory_box"/>
    <property type="match status" value="1"/>
</dbReference>
<dbReference type="GO" id="GO:0000155">
    <property type="term" value="F:phosphorelay sensor kinase activity"/>
    <property type="evidence" value="ECO:0007669"/>
    <property type="project" value="InterPro"/>
</dbReference>
<reference evidence="22 23" key="1">
    <citation type="journal article" date="2016" name="BMC Genomics">
        <title>Combined genomic and structural analyses of a cultured magnetotactic bacterium reveals its niche adaptation to a dynamic environment.</title>
        <authorList>
            <person name="Araujo A.C."/>
            <person name="Morillo V."/>
            <person name="Cypriano J."/>
            <person name="Teixeira L.C."/>
            <person name="Leao P."/>
            <person name="Lyra S."/>
            <person name="Almeida L.G."/>
            <person name="Bazylinski D.A."/>
            <person name="Vasconcellos A.T."/>
            <person name="Abreu F."/>
            <person name="Lins U."/>
        </authorList>
    </citation>
    <scope>NUCLEOTIDE SEQUENCE [LARGE SCALE GENOMIC DNA]</scope>
    <source>
        <strain evidence="22 23">IT-1</strain>
    </source>
</reference>
<dbReference type="InterPro" id="IPR036097">
    <property type="entry name" value="HisK_dim/P_sf"/>
</dbReference>
<dbReference type="Gene3D" id="6.10.340.10">
    <property type="match status" value="1"/>
</dbReference>
<evidence type="ECO:0000256" key="9">
    <source>
        <dbReference type="ARBA" id="ARBA00022777"/>
    </source>
</evidence>
<dbReference type="PRINTS" id="PR00344">
    <property type="entry name" value="BCTRLSENSOR"/>
</dbReference>
<proteinExistence type="predicted"/>
<dbReference type="SUPFAM" id="SSF52172">
    <property type="entry name" value="CheY-like"/>
    <property type="match status" value="1"/>
</dbReference>
<evidence type="ECO:0000256" key="2">
    <source>
        <dbReference type="ARBA" id="ARBA00004651"/>
    </source>
</evidence>
<evidence type="ECO:0000256" key="16">
    <source>
        <dbReference type="SAM" id="Phobius"/>
    </source>
</evidence>
<dbReference type="InterPro" id="IPR001789">
    <property type="entry name" value="Sig_transdc_resp-reg_receiver"/>
</dbReference>
<feature type="domain" description="PAS" evidence="19">
    <location>
        <begin position="248"/>
        <end position="293"/>
    </location>
</feature>
<dbReference type="PANTHER" id="PTHR43047">
    <property type="entry name" value="TWO-COMPONENT HISTIDINE PROTEIN KINASE"/>
    <property type="match status" value="1"/>
</dbReference>
<dbReference type="Gene3D" id="3.30.450.20">
    <property type="entry name" value="PAS domain"/>
    <property type="match status" value="1"/>
</dbReference>
<dbReference type="Gene3D" id="1.10.287.130">
    <property type="match status" value="1"/>
</dbReference>
<name>A0A1Y2K1A9_9PROT</name>
<evidence type="ECO:0000259" key="17">
    <source>
        <dbReference type="PROSITE" id="PS50109"/>
    </source>
</evidence>
<evidence type="ECO:0000256" key="8">
    <source>
        <dbReference type="ARBA" id="ARBA00022741"/>
    </source>
</evidence>
<evidence type="ECO:0000256" key="4">
    <source>
        <dbReference type="ARBA" id="ARBA00022475"/>
    </source>
</evidence>
<dbReference type="InterPro" id="IPR005467">
    <property type="entry name" value="His_kinase_dom"/>
</dbReference>
<evidence type="ECO:0000259" key="18">
    <source>
        <dbReference type="PROSITE" id="PS50110"/>
    </source>
</evidence>
<evidence type="ECO:0000256" key="7">
    <source>
        <dbReference type="ARBA" id="ARBA00022692"/>
    </source>
</evidence>
<evidence type="ECO:0000259" key="21">
    <source>
        <dbReference type="PROSITE" id="PS50885"/>
    </source>
</evidence>
<keyword evidence="5 14" id="KW-0597">Phosphoprotein</keyword>
<keyword evidence="8" id="KW-0547">Nucleotide-binding</keyword>
<dbReference type="SUPFAM" id="SSF55785">
    <property type="entry name" value="PYP-like sensor domain (PAS domain)"/>
    <property type="match status" value="1"/>
</dbReference>
<dbReference type="Proteomes" id="UP000194003">
    <property type="component" value="Unassembled WGS sequence"/>
</dbReference>
<dbReference type="Pfam" id="PF02518">
    <property type="entry name" value="HATPase_c"/>
    <property type="match status" value="1"/>
</dbReference>
<evidence type="ECO:0000256" key="1">
    <source>
        <dbReference type="ARBA" id="ARBA00000085"/>
    </source>
</evidence>
<dbReference type="PROSITE" id="PS50113">
    <property type="entry name" value="PAC"/>
    <property type="match status" value="1"/>
</dbReference>
<evidence type="ECO:0000259" key="20">
    <source>
        <dbReference type="PROSITE" id="PS50113"/>
    </source>
</evidence>
<feature type="coiled-coil region" evidence="15">
    <location>
        <begin position="214"/>
        <end position="244"/>
    </location>
</feature>
<dbReference type="InterPro" id="IPR013656">
    <property type="entry name" value="PAS_4"/>
</dbReference>
<keyword evidence="4" id="KW-1003">Cell membrane</keyword>
<evidence type="ECO:0000256" key="11">
    <source>
        <dbReference type="ARBA" id="ARBA00022989"/>
    </source>
</evidence>
<dbReference type="InterPro" id="IPR029151">
    <property type="entry name" value="Sensor-like_sf"/>
</dbReference>